<sequence>MNTMDFCGLQLHADDAFARLGAYFSVRVRPRPLPEPRMVAVSPQAATLLDWPQQLLQQPEFLALVAGQAVFEGIEPLAMVYAGHQFGGYTPQLGDGRGQLLAQLRNSKGELWDLHLKGAGLTPFSRDGDGCAVLRSSIREFMASEHLAALGIRTTRALAVVDSDMPVRRELTETAATLLRLARSHVRFGHFEYFYYTRQYEQLHQLMDYVLEQHYPECQTAENPMQAMFAAISQRTAELLAGWQAYGFCHGVMNTDNMSIVGETLDYGPFAFLERYQPGYVCNSSDIGGRYAFNRQEEMAEWNLTALGQTFTGRVELDALRETLAQFEPLQSGFYLRLMRARLGLVGGEAGDQALIERLLRILQTAELDYNGFFRQLSDADDVEQLLPLAASCVVPADLEQWLQDWWARAMPAGSDNHSRQQAMQAVNPLYVLRNSLIQEAIEAAHRQDYQPVQKLHQVMSQPFVARPGFERYARPTAPERQGWPLSCSS</sequence>
<keyword evidence="3 8" id="KW-0548">Nucleotidyltransferase</keyword>
<gene>
    <name evidence="8" type="primary">ydiU</name>
    <name evidence="8" type="synonym">selO</name>
    <name evidence="9" type="ORF">DFQ45_109116</name>
</gene>
<dbReference type="AlphaFoldDB" id="A0A4R6TVA1"/>
<dbReference type="Pfam" id="PF02696">
    <property type="entry name" value="SelO"/>
    <property type="match status" value="1"/>
</dbReference>
<name>A0A4R6TVA1_9GAMM</name>
<evidence type="ECO:0000256" key="3">
    <source>
        <dbReference type="ARBA" id="ARBA00022695"/>
    </source>
</evidence>
<feature type="binding site" evidence="8">
    <location>
        <position position="266"/>
    </location>
    <ligand>
        <name>ATP</name>
        <dbReference type="ChEBI" id="CHEBI:30616"/>
    </ligand>
</feature>
<dbReference type="EC" id="2.7.7.-" evidence="8"/>
<feature type="binding site" evidence="8">
    <location>
        <position position="187"/>
    </location>
    <ligand>
        <name>ATP</name>
        <dbReference type="ChEBI" id="CHEBI:30616"/>
    </ligand>
</feature>
<dbReference type="EC" id="2.7.7.108" evidence="8"/>
<evidence type="ECO:0000256" key="6">
    <source>
        <dbReference type="ARBA" id="ARBA00022840"/>
    </source>
</evidence>
<evidence type="ECO:0000256" key="7">
    <source>
        <dbReference type="ARBA" id="ARBA00022842"/>
    </source>
</evidence>
<comment type="cofactor">
    <cofactor evidence="8">
        <name>Mg(2+)</name>
        <dbReference type="ChEBI" id="CHEBI:18420"/>
    </cofactor>
    <cofactor evidence="8">
        <name>Mn(2+)</name>
        <dbReference type="ChEBI" id="CHEBI:29035"/>
    </cofactor>
</comment>
<comment type="catalytic activity">
    <reaction evidence="8">
        <text>L-histidyl-[protein] + UTP = N(tele)-(5'-uridylyl)-L-histidyl-[protein] + diphosphate</text>
        <dbReference type="Rhea" id="RHEA:83891"/>
        <dbReference type="Rhea" id="RHEA-COMP:9745"/>
        <dbReference type="Rhea" id="RHEA-COMP:20239"/>
        <dbReference type="ChEBI" id="CHEBI:29979"/>
        <dbReference type="ChEBI" id="CHEBI:33019"/>
        <dbReference type="ChEBI" id="CHEBI:46398"/>
        <dbReference type="ChEBI" id="CHEBI:233474"/>
    </reaction>
</comment>
<keyword evidence="8" id="KW-0464">Manganese</keyword>
<comment type="similarity">
    <text evidence="1 8">Belongs to the SELO family.</text>
</comment>
<keyword evidence="10" id="KW-1185">Reference proteome</keyword>
<feature type="active site" description="Proton acceptor" evidence="8">
    <location>
        <position position="256"/>
    </location>
</feature>
<feature type="binding site" evidence="8">
    <location>
        <position position="117"/>
    </location>
    <ligand>
        <name>ATP</name>
        <dbReference type="ChEBI" id="CHEBI:30616"/>
    </ligand>
</feature>
<dbReference type="PANTHER" id="PTHR32057:SF14">
    <property type="entry name" value="PROTEIN ADENYLYLTRANSFERASE SELO, MITOCHONDRIAL"/>
    <property type="match status" value="1"/>
</dbReference>
<comment type="catalytic activity">
    <reaction evidence="8">
        <text>L-threonyl-[protein] + ATP = 3-O-(5'-adenylyl)-L-threonyl-[protein] + diphosphate</text>
        <dbReference type="Rhea" id="RHEA:54292"/>
        <dbReference type="Rhea" id="RHEA-COMP:11060"/>
        <dbReference type="Rhea" id="RHEA-COMP:13847"/>
        <dbReference type="ChEBI" id="CHEBI:30013"/>
        <dbReference type="ChEBI" id="CHEBI:30616"/>
        <dbReference type="ChEBI" id="CHEBI:33019"/>
        <dbReference type="ChEBI" id="CHEBI:138113"/>
        <dbReference type="EC" id="2.7.7.108"/>
    </reaction>
</comment>
<dbReference type="RefSeq" id="WP_101497003.1">
    <property type="nucleotide sequence ID" value="NZ_LNJZ01000008.1"/>
</dbReference>
<evidence type="ECO:0000256" key="8">
    <source>
        <dbReference type="HAMAP-Rule" id="MF_00692"/>
    </source>
</evidence>
<dbReference type="NCBIfam" id="NF000658">
    <property type="entry name" value="PRK00029.1"/>
    <property type="match status" value="1"/>
</dbReference>
<feature type="binding site" evidence="8">
    <location>
        <position position="130"/>
    </location>
    <ligand>
        <name>ATP</name>
        <dbReference type="ChEBI" id="CHEBI:30616"/>
    </ligand>
</feature>
<dbReference type="PANTHER" id="PTHR32057">
    <property type="entry name" value="PROTEIN ADENYLYLTRANSFERASE SELO, MITOCHONDRIAL"/>
    <property type="match status" value="1"/>
</dbReference>
<proteinExistence type="inferred from homology"/>
<keyword evidence="6 8" id="KW-0067">ATP-binding</keyword>
<protein>
    <recommendedName>
        <fullName evidence="8">Protein nucleotidyltransferase YdiU</fullName>
        <ecNumber evidence="8">2.7.7.-</ecNumber>
    </recommendedName>
    <alternativeName>
        <fullName evidence="8">Protein adenylyltransferase YdiU</fullName>
        <ecNumber evidence="8">2.7.7.108</ecNumber>
    </alternativeName>
    <alternativeName>
        <fullName evidence="8">Protein uridylyltransferase YdiU</fullName>
        <ecNumber evidence="8">2.7.7.-</ecNumber>
    </alternativeName>
</protein>
<dbReference type="HAMAP" id="MF_00692">
    <property type="entry name" value="SelO"/>
    <property type="match status" value="1"/>
</dbReference>
<dbReference type="GO" id="GO:0070733">
    <property type="term" value="F:AMPylase activity"/>
    <property type="evidence" value="ECO:0007669"/>
    <property type="project" value="UniProtKB-EC"/>
</dbReference>
<dbReference type="GO" id="GO:0030145">
    <property type="term" value="F:manganese ion binding"/>
    <property type="evidence" value="ECO:0007669"/>
    <property type="project" value="UniProtKB-UniRule"/>
</dbReference>
<feature type="binding site" evidence="8">
    <location>
        <position position="257"/>
    </location>
    <ligand>
        <name>Mg(2+)</name>
        <dbReference type="ChEBI" id="CHEBI:18420"/>
    </ligand>
</feature>
<keyword evidence="5 8" id="KW-0547">Nucleotide-binding</keyword>
<dbReference type="EMBL" id="SNYK01000009">
    <property type="protein sequence ID" value="TDQ37116.1"/>
    <property type="molecule type" value="Genomic_DNA"/>
</dbReference>
<evidence type="ECO:0000256" key="1">
    <source>
        <dbReference type="ARBA" id="ARBA00009747"/>
    </source>
</evidence>
<dbReference type="Proteomes" id="UP000294575">
    <property type="component" value="Unassembled WGS sequence"/>
</dbReference>
<dbReference type="GO" id="GO:0005524">
    <property type="term" value="F:ATP binding"/>
    <property type="evidence" value="ECO:0007669"/>
    <property type="project" value="UniProtKB-UniRule"/>
</dbReference>
<dbReference type="InterPro" id="IPR003846">
    <property type="entry name" value="SelO"/>
</dbReference>
<reference evidence="9 10" key="1">
    <citation type="submission" date="2019-03" db="EMBL/GenBank/DDBJ databases">
        <title>Genomic Encyclopedia of Type Strains, Phase IV (KMG-IV): sequencing the most valuable type-strain genomes for metagenomic binning, comparative biology and taxonomic classification.</title>
        <authorList>
            <person name="Goeker M."/>
        </authorList>
    </citation>
    <scope>NUCLEOTIDE SEQUENCE [LARGE SCALE GENOMIC DNA]</scope>
    <source>
        <strain evidence="9 10">DSM 28679</strain>
    </source>
</reference>
<keyword evidence="4 8" id="KW-0479">Metal-binding</keyword>
<comment type="catalytic activity">
    <reaction evidence="8">
        <text>L-tyrosyl-[protein] + ATP = O-(5'-adenylyl)-L-tyrosyl-[protein] + diphosphate</text>
        <dbReference type="Rhea" id="RHEA:54288"/>
        <dbReference type="Rhea" id="RHEA-COMP:10136"/>
        <dbReference type="Rhea" id="RHEA-COMP:13846"/>
        <dbReference type="ChEBI" id="CHEBI:30616"/>
        <dbReference type="ChEBI" id="CHEBI:33019"/>
        <dbReference type="ChEBI" id="CHEBI:46858"/>
        <dbReference type="ChEBI" id="CHEBI:83624"/>
        <dbReference type="EC" id="2.7.7.108"/>
    </reaction>
</comment>
<feature type="binding site" evidence="8">
    <location>
        <position position="266"/>
    </location>
    <ligand>
        <name>Mg(2+)</name>
        <dbReference type="ChEBI" id="CHEBI:18420"/>
    </ligand>
</feature>
<comment type="function">
    <text evidence="8">Nucleotidyltransferase involved in the post-translational modification of proteins. It can catalyze the addition of adenosine monophosphate (AMP) or uridine monophosphate (UMP) to a protein, resulting in modifications known as AMPylation and UMPylation.</text>
</comment>
<dbReference type="OrthoDB" id="9776281at2"/>
<dbReference type="GO" id="GO:0000287">
    <property type="term" value="F:magnesium ion binding"/>
    <property type="evidence" value="ECO:0007669"/>
    <property type="project" value="UniProtKB-UniRule"/>
</dbReference>
<evidence type="ECO:0000256" key="2">
    <source>
        <dbReference type="ARBA" id="ARBA00022679"/>
    </source>
</evidence>
<evidence type="ECO:0000256" key="5">
    <source>
        <dbReference type="ARBA" id="ARBA00022741"/>
    </source>
</evidence>
<comment type="catalytic activity">
    <reaction evidence="8">
        <text>L-tyrosyl-[protein] + UTP = O-(5'-uridylyl)-L-tyrosyl-[protein] + diphosphate</text>
        <dbReference type="Rhea" id="RHEA:83887"/>
        <dbReference type="Rhea" id="RHEA-COMP:10136"/>
        <dbReference type="Rhea" id="RHEA-COMP:20238"/>
        <dbReference type="ChEBI" id="CHEBI:33019"/>
        <dbReference type="ChEBI" id="CHEBI:46398"/>
        <dbReference type="ChEBI" id="CHEBI:46858"/>
        <dbReference type="ChEBI" id="CHEBI:90602"/>
    </reaction>
</comment>
<comment type="caution">
    <text evidence="9">The sequence shown here is derived from an EMBL/GenBank/DDBJ whole genome shotgun (WGS) entry which is preliminary data.</text>
</comment>
<accession>A0A4R6TVA1</accession>
<keyword evidence="2 8" id="KW-0808">Transferase</keyword>
<evidence type="ECO:0000256" key="4">
    <source>
        <dbReference type="ARBA" id="ARBA00022723"/>
    </source>
</evidence>
<comment type="catalytic activity">
    <reaction evidence="8">
        <text>L-seryl-[protein] + UTP = O-(5'-uridylyl)-L-seryl-[protein] + diphosphate</text>
        <dbReference type="Rhea" id="RHEA:64604"/>
        <dbReference type="Rhea" id="RHEA-COMP:9863"/>
        <dbReference type="Rhea" id="RHEA-COMP:16635"/>
        <dbReference type="ChEBI" id="CHEBI:29999"/>
        <dbReference type="ChEBI" id="CHEBI:33019"/>
        <dbReference type="ChEBI" id="CHEBI:46398"/>
        <dbReference type="ChEBI" id="CHEBI:156051"/>
    </reaction>
</comment>
<feature type="binding site" evidence="8">
    <location>
        <position position="180"/>
    </location>
    <ligand>
        <name>ATP</name>
        <dbReference type="ChEBI" id="CHEBI:30616"/>
    </ligand>
</feature>
<evidence type="ECO:0000313" key="9">
    <source>
        <dbReference type="EMBL" id="TDQ37116.1"/>
    </source>
</evidence>
<evidence type="ECO:0000313" key="10">
    <source>
        <dbReference type="Proteomes" id="UP000294575"/>
    </source>
</evidence>
<comment type="catalytic activity">
    <reaction evidence="8">
        <text>L-seryl-[protein] + ATP = 3-O-(5'-adenylyl)-L-seryl-[protein] + diphosphate</text>
        <dbReference type="Rhea" id="RHEA:58120"/>
        <dbReference type="Rhea" id="RHEA-COMP:9863"/>
        <dbReference type="Rhea" id="RHEA-COMP:15073"/>
        <dbReference type="ChEBI" id="CHEBI:29999"/>
        <dbReference type="ChEBI" id="CHEBI:30616"/>
        <dbReference type="ChEBI" id="CHEBI:33019"/>
        <dbReference type="ChEBI" id="CHEBI:142516"/>
        <dbReference type="EC" id="2.7.7.108"/>
    </reaction>
</comment>
<feature type="binding site" evidence="8">
    <location>
        <position position="97"/>
    </location>
    <ligand>
        <name>ATP</name>
        <dbReference type="ChEBI" id="CHEBI:30616"/>
    </ligand>
</feature>
<feature type="binding site" evidence="8">
    <location>
        <position position="94"/>
    </location>
    <ligand>
        <name>ATP</name>
        <dbReference type="ChEBI" id="CHEBI:30616"/>
    </ligand>
</feature>
<keyword evidence="7 8" id="KW-0460">Magnesium</keyword>
<feature type="binding site" evidence="8">
    <location>
        <position position="129"/>
    </location>
    <ligand>
        <name>ATP</name>
        <dbReference type="ChEBI" id="CHEBI:30616"/>
    </ligand>
</feature>
<organism evidence="9 10">
    <name type="scientific">Thiopseudomonas denitrificans</name>
    <dbReference type="NCBI Taxonomy" id="1501432"/>
    <lineage>
        <taxon>Bacteria</taxon>
        <taxon>Pseudomonadati</taxon>
        <taxon>Pseudomonadota</taxon>
        <taxon>Gammaproteobacteria</taxon>
        <taxon>Pseudomonadales</taxon>
        <taxon>Pseudomonadaceae</taxon>
        <taxon>Thiopseudomonas</taxon>
    </lineage>
</organism>
<feature type="binding site" evidence="8">
    <location>
        <position position="96"/>
    </location>
    <ligand>
        <name>ATP</name>
        <dbReference type="ChEBI" id="CHEBI:30616"/>
    </ligand>
</feature>